<feature type="transmembrane region" description="Helical" evidence="7">
    <location>
        <begin position="450"/>
        <end position="471"/>
    </location>
</feature>
<sequence length="521" mass="57643">MADTSSIEKNDILHKEALYDDVHLTKEEAEHLRVLTPEEKIIEKKLRKKIDSLIMPLVVLVYLLNYIDRNNYAAAKLQGLVEDLGMSPTEYQLGLSILFVGYVLMQVPSNLLLNYCGRPAYYLAFFICAWGLVSAVTSQVTTPGGIIACRFILGIVEAPFFPGVLFYLSKWYTKEELNLRMSIFYSGSLISGAFGNLIAAGILNGLDGARGISAWQWLYIIEGVITIGLGIVVAFVLPDFPNTWRLLSPEMKAVANRRMALDAAEADVDVGGGMSQIAGLKAAMTDPKTYILALAYHGITGAAGFQNFYPTLTASLYPNLTGFTLRVRSLLLCAPPYIFTVIWSLSHGLASDKVGNRFWFYMYPVPIVIAGALVFMFTNSFGGRYFSLFMLNAIFVMNGTIYAWIANAIPRPPAKRAAALAFMNSVGNAASIWTPFTYGPNDGPHYLKAMGINIGLVGIAGICGIIMRFYLQSQNRQLERMENSDAQLTTRDMKKLEKTAEMEQITVAEARALQKGYRYII</sequence>
<feature type="transmembrane region" description="Helical" evidence="7">
    <location>
        <begin position="120"/>
        <end position="138"/>
    </location>
</feature>
<feature type="domain" description="Major facilitator superfamily (MFS) profile" evidence="8">
    <location>
        <begin position="54"/>
        <end position="476"/>
    </location>
</feature>
<feature type="transmembrane region" description="Helical" evidence="7">
    <location>
        <begin position="50"/>
        <end position="67"/>
    </location>
</feature>
<proteinExistence type="predicted"/>
<feature type="transmembrane region" description="Helical" evidence="7">
    <location>
        <begin position="329"/>
        <end position="346"/>
    </location>
</feature>
<feature type="transmembrane region" description="Helical" evidence="7">
    <location>
        <begin position="215"/>
        <end position="237"/>
    </location>
</feature>
<dbReference type="Pfam" id="PF07690">
    <property type="entry name" value="MFS_1"/>
    <property type="match status" value="1"/>
</dbReference>
<evidence type="ECO:0000256" key="2">
    <source>
        <dbReference type="ARBA" id="ARBA00022448"/>
    </source>
</evidence>
<keyword evidence="4 7" id="KW-1133">Transmembrane helix</keyword>
<gene>
    <name evidence="9" type="ORF">Slin15195_G098360</name>
</gene>
<evidence type="ECO:0000256" key="7">
    <source>
        <dbReference type="SAM" id="Phobius"/>
    </source>
</evidence>
<feature type="transmembrane region" description="Helical" evidence="7">
    <location>
        <begin position="417"/>
        <end position="438"/>
    </location>
</feature>
<comment type="subcellular location">
    <subcellularLocation>
        <location evidence="1">Membrane</location>
        <topology evidence="1">Multi-pass membrane protein</topology>
    </subcellularLocation>
</comment>
<feature type="transmembrane region" description="Helical" evidence="7">
    <location>
        <begin position="93"/>
        <end position="113"/>
    </location>
</feature>
<feature type="transmembrane region" description="Helical" evidence="7">
    <location>
        <begin position="290"/>
        <end position="309"/>
    </location>
</feature>
<name>A0A9Q9B324_9PEZI</name>
<organism evidence="9 10">
    <name type="scientific">Septoria linicola</name>
    <dbReference type="NCBI Taxonomy" id="215465"/>
    <lineage>
        <taxon>Eukaryota</taxon>
        <taxon>Fungi</taxon>
        <taxon>Dikarya</taxon>
        <taxon>Ascomycota</taxon>
        <taxon>Pezizomycotina</taxon>
        <taxon>Dothideomycetes</taxon>
        <taxon>Dothideomycetidae</taxon>
        <taxon>Mycosphaerellales</taxon>
        <taxon>Mycosphaerellaceae</taxon>
        <taxon>Septoria</taxon>
    </lineage>
</organism>
<dbReference type="Proteomes" id="UP001056384">
    <property type="component" value="Chromosome 8"/>
</dbReference>
<evidence type="ECO:0000313" key="10">
    <source>
        <dbReference type="Proteomes" id="UP001056384"/>
    </source>
</evidence>
<dbReference type="SUPFAM" id="SSF103473">
    <property type="entry name" value="MFS general substrate transporter"/>
    <property type="match status" value="1"/>
</dbReference>
<keyword evidence="5 7" id="KW-0472">Membrane</keyword>
<dbReference type="InterPro" id="IPR020846">
    <property type="entry name" value="MFS_dom"/>
</dbReference>
<evidence type="ECO:0000259" key="8">
    <source>
        <dbReference type="PROSITE" id="PS50850"/>
    </source>
</evidence>
<feature type="transmembrane region" description="Helical" evidence="7">
    <location>
        <begin position="181"/>
        <end position="203"/>
    </location>
</feature>
<keyword evidence="6" id="KW-0175">Coiled coil</keyword>
<accession>A0A9Q9B324</accession>
<dbReference type="InterPro" id="IPR036259">
    <property type="entry name" value="MFS_trans_sf"/>
</dbReference>
<dbReference type="AlphaFoldDB" id="A0A9Q9B324"/>
<dbReference type="InterPro" id="IPR011701">
    <property type="entry name" value="MFS"/>
</dbReference>
<evidence type="ECO:0000256" key="4">
    <source>
        <dbReference type="ARBA" id="ARBA00022989"/>
    </source>
</evidence>
<dbReference type="GO" id="GO:0022857">
    <property type="term" value="F:transmembrane transporter activity"/>
    <property type="evidence" value="ECO:0007669"/>
    <property type="project" value="InterPro"/>
</dbReference>
<dbReference type="PROSITE" id="PS50850">
    <property type="entry name" value="MFS"/>
    <property type="match status" value="1"/>
</dbReference>
<feature type="transmembrane region" description="Helical" evidence="7">
    <location>
        <begin position="384"/>
        <end position="405"/>
    </location>
</feature>
<dbReference type="OrthoDB" id="2250022at2759"/>
<feature type="transmembrane region" description="Helical" evidence="7">
    <location>
        <begin position="144"/>
        <end position="169"/>
    </location>
</feature>
<feature type="transmembrane region" description="Helical" evidence="7">
    <location>
        <begin position="358"/>
        <end position="378"/>
    </location>
</feature>
<dbReference type="GO" id="GO:0016020">
    <property type="term" value="C:membrane"/>
    <property type="evidence" value="ECO:0007669"/>
    <property type="project" value="UniProtKB-SubCell"/>
</dbReference>
<protein>
    <submittedName>
        <fullName evidence="9">Major facilitator superfamily, MFS transporter superfamily</fullName>
    </submittedName>
</protein>
<evidence type="ECO:0000256" key="3">
    <source>
        <dbReference type="ARBA" id="ARBA00022692"/>
    </source>
</evidence>
<keyword evidence="2" id="KW-0813">Transport</keyword>
<evidence type="ECO:0000256" key="6">
    <source>
        <dbReference type="SAM" id="Coils"/>
    </source>
</evidence>
<dbReference type="FunFam" id="1.20.1250.20:FF:000057">
    <property type="entry name" value="MFS general substrate transporter"/>
    <property type="match status" value="1"/>
</dbReference>
<dbReference type="EMBL" id="CP099425">
    <property type="protein sequence ID" value="USW56517.1"/>
    <property type="molecule type" value="Genomic_DNA"/>
</dbReference>
<evidence type="ECO:0000313" key="9">
    <source>
        <dbReference type="EMBL" id="USW56517.1"/>
    </source>
</evidence>
<keyword evidence="3 7" id="KW-0812">Transmembrane</keyword>
<dbReference type="PANTHER" id="PTHR43791:SF78">
    <property type="entry name" value="TRANSPORTER, PUTATIVE (AFU_ORTHOLOGUE AFUA_3G01370)-RELATED"/>
    <property type="match status" value="1"/>
</dbReference>
<dbReference type="Gene3D" id="1.20.1250.20">
    <property type="entry name" value="MFS general substrate transporter like domains"/>
    <property type="match status" value="2"/>
</dbReference>
<keyword evidence="10" id="KW-1185">Reference proteome</keyword>
<reference evidence="9" key="1">
    <citation type="submission" date="2022-06" db="EMBL/GenBank/DDBJ databases">
        <title>Complete genome sequences of two strains of the flax pathogen Septoria linicola.</title>
        <authorList>
            <person name="Lapalu N."/>
            <person name="Simon A."/>
            <person name="Demenou B."/>
            <person name="Paumier D."/>
            <person name="Guillot M.-P."/>
            <person name="Gout L."/>
            <person name="Valade R."/>
        </authorList>
    </citation>
    <scope>NUCLEOTIDE SEQUENCE</scope>
    <source>
        <strain evidence="9">SE15195</strain>
    </source>
</reference>
<evidence type="ECO:0000256" key="5">
    <source>
        <dbReference type="ARBA" id="ARBA00023136"/>
    </source>
</evidence>
<dbReference type="FunFam" id="1.20.1250.20:FF:000013">
    <property type="entry name" value="MFS general substrate transporter"/>
    <property type="match status" value="1"/>
</dbReference>
<dbReference type="PANTHER" id="PTHR43791">
    <property type="entry name" value="PERMEASE-RELATED"/>
    <property type="match status" value="1"/>
</dbReference>
<feature type="coiled-coil region" evidence="6">
    <location>
        <begin position="471"/>
        <end position="513"/>
    </location>
</feature>
<evidence type="ECO:0000256" key="1">
    <source>
        <dbReference type="ARBA" id="ARBA00004141"/>
    </source>
</evidence>